<feature type="non-terminal residue" evidence="1">
    <location>
        <position position="1"/>
    </location>
</feature>
<organism evidence="1 2">
    <name type="scientific">Brassica napus</name>
    <name type="common">Rape</name>
    <dbReference type="NCBI Taxonomy" id="3708"/>
    <lineage>
        <taxon>Eukaryota</taxon>
        <taxon>Viridiplantae</taxon>
        <taxon>Streptophyta</taxon>
        <taxon>Embryophyta</taxon>
        <taxon>Tracheophyta</taxon>
        <taxon>Spermatophyta</taxon>
        <taxon>Magnoliopsida</taxon>
        <taxon>eudicotyledons</taxon>
        <taxon>Gunneridae</taxon>
        <taxon>Pentapetalae</taxon>
        <taxon>rosids</taxon>
        <taxon>malvids</taxon>
        <taxon>Brassicales</taxon>
        <taxon>Brassicaceae</taxon>
        <taxon>Brassiceae</taxon>
        <taxon>Brassica</taxon>
    </lineage>
</organism>
<evidence type="ECO:0000313" key="1">
    <source>
        <dbReference type="EMBL" id="KAH0884661.1"/>
    </source>
</evidence>
<accession>A0ABQ7ZXF1</accession>
<evidence type="ECO:0000313" key="2">
    <source>
        <dbReference type="Proteomes" id="UP000824890"/>
    </source>
</evidence>
<comment type="caution">
    <text evidence="1">The sequence shown here is derived from an EMBL/GenBank/DDBJ whole genome shotgun (WGS) entry which is preliminary data.</text>
</comment>
<dbReference type="Proteomes" id="UP000824890">
    <property type="component" value="Unassembled WGS sequence"/>
</dbReference>
<keyword evidence="2" id="KW-1185">Reference proteome</keyword>
<proteinExistence type="predicted"/>
<protein>
    <submittedName>
        <fullName evidence="1">Uncharacterized protein</fullName>
    </submittedName>
</protein>
<reference evidence="1 2" key="1">
    <citation type="submission" date="2021-05" db="EMBL/GenBank/DDBJ databases">
        <title>Genome Assembly of Synthetic Allotetraploid Brassica napus Reveals Homoeologous Exchanges between Subgenomes.</title>
        <authorList>
            <person name="Davis J.T."/>
        </authorList>
    </citation>
    <scope>NUCLEOTIDE SEQUENCE [LARGE SCALE GENOMIC DNA]</scope>
    <source>
        <strain evidence="2">cv. Da-Ae</strain>
        <tissue evidence="1">Seedling</tissue>
    </source>
</reference>
<dbReference type="EMBL" id="JAGKQM010000014">
    <property type="protein sequence ID" value="KAH0884661.1"/>
    <property type="molecule type" value="Genomic_DNA"/>
</dbReference>
<gene>
    <name evidence="1" type="ORF">HID58_060757</name>
</gene>
<sequence length="111" mass="12898">KSADVIELKIGDNPWKCDVQTHKGDIIKVYYRLAMPSNTQSGVTTANVTGMISYAHIRDLSEISAYKSCFRLKEPELTWLWSYILQRWCCSQAILALLFVRYTERLRCCSW</sequence>
<name>A0ABQ7ZXF1_BRANA</name>